<evidence type="ECO:0000259" key="8">
    <source>
        <dbReference type="Pfam" id="PF25963"/>
    </source>
</evidence>
<reference evidence="9 10" key="1">
    <citation type="submission" date="2021-12" db="EMBL/GenBank/DDBJ databases">
        <title>Genome sequencing of bacteria with rrn-lacking chromosome and rrn-plasmid.</title>
        <authorList>
            <person name="Anda M."/>
            <person name="Iwasaki W."/>
        </authorList>
    </citation>
    <scope>NUCLEOTIDE SEQUENCE [LARGE SCALE GENOMIC DNA]</scope>
    <source>
        <strain evidence="9 10">NBRC 101262</strain>
    </source>
</reference>
<proteinExistence type="predicted"/>
<feature type="transmembrane region" description="Helical" evidence="6">
    <location>
        <begin position="20"/>
        <end position="41"/>
    </location>
</feature>
<evidence type="ECO:0000256" key="6">
    <source>
        <dbReference type="SAM" id="Phobius"/>
    </source>
</evidence>
<feature type="domain" description="Multidrug resistance protein MdtA-like barrel-sandwich hybrid" evidence="7">
    <location>
        <begin position="59"/>
        <end position="251"/>
    </location>
</feature>
<dbReference type="Pfam" id="PF25917">
    <property type="entry name" value="BSH_RND"/>
    <property type="match status" value="1"/>
</dbReference>
<dbReference type="InterPro" id="IPR058634">
    <property type="entry name" value="AaeA-lik-b-barrel"/>
</dbReference>
<accession>A0ABN6L6I1</accession>
<organism evidence="9 10">
    <name type="scientific">Persicobacter psychrovividus</name>
    <dbReference type="NCBI Taxonomy" id="387638"/>
    <lineage>
        <taxon>Bacteria</taxon>
        <taxon>Pseudomonadati</taxon>
        <taxon>Bacteroidota</taxon>
        <taxon>Cytophagia</taxon>
        <taxon>Cytophagales</taxon>
        <taxon>Persicobacteraceae</taxon>
        <taxon>Persicobacter</taxon>
    </lineage>
</organism>
<evidence type="ECO:0000256" key="2">
    <source>
        <dbReference type="ARBA" id="ARBA00022692"/>
    </source>
</evidence>
<evidence type="ECO:0000256" key="1">
    <source>
        <dbReference type="ARBA" id="ARBA00004167"/>
    </source>
</evidence>
<gene>
    <name evidence="9" type="ORF">PEPS_10720</name>
</gene>
<keyword evidence="4 6" id="KW-0472">Membrane</keyword>
<dbReference type="EMBL" id="AP025292">
    <property type="protein sequence ID" value="BDC98791.1"/>
    <property type="molecule type" value="Genomic_DNA"/>
</dbReference>
<dbReference type="PANTHER" id="PTHR30386:SF26">
    <property type="entry name" value="TRANSPORT PROTEIN COMB"/>
    <property type="match status" value="1"/>
</dbReference>
<protein>
    <submittedName>
        <fullName evidence="9">Secretion protein HlyD</fullName>
    </submittedName>
</protein>
<feature type="domain" description="p-hydroxybenzoic acid efflux pump subunit AaeA-like beta-barrel" evidence="8">
    <location>
        <begin position="256"/>
        <end position="348"/>
    </location>
</feature>
<keyword evidence="5" id="KW-0175">Coiled coil</keyword>
<evidence type="ECO:0000313" key="10">
    <source>
        <dbReference type="Proteomes" id="UP001354989"/>
    </source>
</evidence>
<dbReference type="Proteomes" id="UP001354989">
    <property type="component" value="Chromosome"/>
</dbReference>
<comment type="subcellular location">
    <subcellularLocation>
        <location evidence="1">Membrane</location>
        <topology evidence="1">Single-pass membrane protein</topology>
    </subcellularLocation>
</comment>
<evidence type="ECO:0000256" key="5">
    <source>
        <dbReference type="SAM" id="Coils"/>
    </source>
</evidence>
<keyword evidence="3 6" id="KW-1133">Transmembrane helix</keyword>
<dbReference type="PANTHER" id="PTHR30386">
    <property type="entry name" value="MEMBRANE FUSION SUBUNIT OF EMRAB-TOLC MULTIDRUG EFFLUX PUMP"/>
    <property type="match status" value="1"/>
</dbReference>
<name>A0ABN6L6I1_9BACT</name>
<dbReference type="Pfam" id="PF25963">
    <property type="entry name" value="Beta-barrel_AAEA"/>
    <property type="match status" value="1"/>
</dbReference>
<feature type="coiled-coil region" evidence="5">
    <location>
        <begin position="102"/>
        <end position="129"/>
    </location>
</feature>
<keyword evidence="2 6" id="KW-0812">Transmembrane</keyword>
<dbReference type="SUPFAM" id="SSF111369">
    <property type="entry name" value="HlyD-like secretion proteins"/>
    <property type="match status" value="1"/>
</dbReference>
<evidence type="ECO:0000256" key="3">
    <source>
        <dbReference type="ARBA" id="ARBA00022989"/>
    </source>
</evidence>
<sequence length="350" mass="38004">MTMENENQQGQQKPSGKMKYIIGLIILIGLGYGIKTVMYNLHHETTDNAMIEGHEYPVIGRVTGYVTAVNVNDYDAVKPAQTILQFDNKEYKIGVTAAQGDLDLSIATLAEAKANKKAAEAKLHLVKATAKASKIANDKAADDLNRAKNLFKDHATTQKTLDDATAQYNLMHQKYAVAQDQITLAKQSINIAASAIKKAEAAVDIRKAKLKQAELNLSYTTVKAPVEGRIGKMTIEPGQFVAAGQPLFTVVNDQNFYVVANMKETQLENIKVGDEAEVSVDAYPDLELSGKVDRISRATGAKFSLLPPDNATGNFVKIVQRVPVIIKLNKSAKAAKLLRSGLSVDVSVAY</sequence>
<evidence type="ECO:0000259" key="7">
    <source>
        <dbReference type="Pfam" id="PF25917"/>
    </source>
</evidence>
<dbReference type="Gene3D" id="2.40.30.170">
    <property type="match status" value="1"/>
</dbReference>
<keyword evidence="10" id="KW-1185">Reference proteome</keyword>
<evidence type="ECO:0000256" key="4">
    <source>
        <dbReference type="ARBA" id="ARBA00023136"/>
    </source>
</evidence>
<dbReference type="InterPro" id="IPR058625">
    <property type="entry name" value="MdtA-like_BSH"/>
</dbReference>
<evidence type="ECO:0000313" key="9">
    <source>
        <dbReference type="EMBL" id="BDC98791.1"/>
    </source>
</evidence>
<dbReference type="InterPro" id="IPR050739">
    <property type="entry name" value="MFP"/>
</dbReference>